<dbReference type="SUPFAM" id="SSF57667">
    <property type="entry name" value="beta-beta-alpha zinc fingers"/>
    <property type="match status" value="1"/>
</dbReference>
<organism evidence="3">
    <name type="scientific">Culex pipiens</name>
    <name type="common">House mosquito</name>
    <dbReference type="NCBI Taxonomy" id="7175"/>
    <lineage>
        <taxon>Eukaryota</taxon>
        <taxon>Metazoa</taxon>
        <taxon>Ecdysozoa</taxon>
        <taxon>Arthropoda</taxon>
        <taxon>Hexapoda</taxon>
        <taxon>Insecta</taxon>
        <taxon>Pterygota</taxon>
        <taxon>Neoptera</taxon>
        <taxon>Endopterygota</taxon>
        <taxon>Diptera</taxon>
        <taxon>Nematocera</taxon>
        <taxon>Culicoidea</taxon>
        <taxon>Culicidae</taxon>
        <taxon>Culicinae</taxon>
        <taxon>Culicini</taxon>
        <taxon>Culex</taxon>
        <taxon>Culex</taxon>
    </lineage>
</organism>
<dbReference type="GO" id="GO:0008270">
    <property type="term" value="F:zinc ion binding"/>
    <property type="evidence" value="ECO:0007669"/>
    <property type="project" value="UniProtKB-KW"/>
</dbReference>
<reference evidence="3" key="1">
    <citation type="submission" date="2021-05" db="EMBL/GenBank/DDBJ databases">
        <authorList>
            <person name="Alioto T."/>
            <person name="Alioto T."/>
            <person name="Gomez Garrido J."/>
        </authorList>
    </citation>
    <scope>NUCLEOTIDE SEQUENCE</scope>
</reference>
<dbReference type="InterPro" id="IPR013087">
    <property type="entry name" value="Znf_C2H2_type"/>
</dbReference>
<keyword evidence="1" id="KW-0479">Metal-binding</keyword>
<dbReference type="EMBL" id="HBUE01187967">
    <property type="protein sequence ID" value="CAG6523621.1"/>
    <property type="molecule type" value="Transcribed_RNA"/>
</dbReference>
<name>A0A8D8E5H3_CULPI</name>
<dbReference type="Gene3D" id="3.30.160.60">
    <property type="entry name" value="Classic Zinc Finger"/>
    <property type="match status" value="1"/>
</dbReference>
<keyword evidence="3" id="KW-0675">Receptor</keyword>
<dbReference type="PROSITE" id="PS50157">
    <property type="entry name" value="ZINC_FINGER_C2H2_2"/>
    <property type="match status" value="2"/>
</dbReference>
<evidence type="ECO:0000259" key="2">
    <source>
        <dbReference type="PROSITE" id="PS50157"/>
    </source>
</evidence>
<evidence type="ECO:0000256" key="1">
    <source>
        <dbReference type="PROSITE-ProRule" id="PRU00042"/>
    </source>
</evidence>
<proteinExistence type="predicted"/>
<dbReference type="EMBL" id="HBUE01293752">
    <property type="protein sequence ID" value="CAG6575294.1"/>
    <property type="molecule type" value="Transcribed_RNA"/>
</dbReference>
<dbReference type="Pfam" id="PF00096">
    <property type="entry name" value="zf-C2H2"/>
    <property type="match status" value="2"/>
</dbReference>
<dbReference type="AlphaFoldDB" id="A0A8D8E5H3"/>
<dbReference type="SMART" id="SM00355">
    <property type="entry name" value="ZnF_C2H2"/>
    <property type="match status" value="3"/>
</dbReference>
<keyword evidence="1" id="KW-0862">Zinc</keyword>
<protein>
    <submittedName>
        <fullName evidence="3">Neurotrophin receptor-interacting factor homolog</fullName>
    </submittedName>
</protein>
<feature type="domain" description="C2H2-type" evidence="2">
    <location>
        <begin position="70"/>
        <end position="97"/>
    </location>
</feature>
<dbReference type="PROSITE" id="PS00028">
    <property type="entry name" value="ZINC_FINGER_C2H2_1"/>
    <property type="match status" value="2"/>
</dbReference>
<feature type="domain" description="C2H2-type" evidence="2">
    <location>
        <begin position="43"/>
        <end position="65"/>
    </location>
</feature>
<evidence type="ECO:0000313" key="3">
    <source>
        <dbReference type="EMBL" id="CAG6523621.1"/>
    </source>
</evidence>
<keyword evidence="1" id="KW-0863">Zinc-finger</keyword>
<dbReference type="InterPro" id="IPR036236">
    <property type="entry name" value="Znf_C2H2_sf"/>
</dbReference>
<sequence length="100" mass="12154">MFEVKYENDKRMFYCKQCTAKYTTKLRVSSHFKVKHMGIVTIYKCEKCDMNFKGRDVYTKHVKTHEPHSFICVTCNQTFVRDSEFERHQRTDKCRRKKGQ</sequence>
<accession>A0A8D8E5H3</accession>